<sequence>MNKKIKFTTDEDDSQPAEVKETAPKKKRKNKGAAKKMKKKEERLKLEAKLKEERIASGGPEKLPTPREQAAQYLQQWSTDRTAWKFQKSRQLWILRL</sequence>
<evidence type="ECO:0000313" key="3">
    <source>
        <dbReference type="EMBL" id="ORY47227.1"/>
    </source>
</evidence>
<dbReference type="Proteomes" id="UP000193642">
    <property type="component" value="Unassembled WGS sequence"/>
</dbReference>
<feature type="region of interest" description="Disordered" evidence="1">
    <location>
        <begin position="1"/>
        <end position="42"/>
    </location>
</feature>
<dbReference type="Pfam" id="PF10180">
    <property type="entry name" value="WKF"/>
    <property type="match status" value="1"/>
</dbReference>
<dbReference type="InterPro" id="IPR019327">
    <property type="entry name" value="WKF"/>
</dbReference>
<keyword evidence="4" id="KW-1185">Reference proteome</keyword>
<dbReference type="PANTHER" id="PTHR22306">
    <property type="entry name" value="CHROMOSOME 7 OPEN READING FRAME 50"/>
    <property type="match status" value="1"/>
</dbReference>
<feature type="domain" description="WKF" evidence="2">
    <location>
        <begin position="72"/>
        <end position="96"/>
    </location>
</feature>
<gene>
    <name evidence="3" type="ORF">BCR33DRAFT_714990</name>
</gene>
<protein>
    <recommendedName>
        <fullName evidence="2">WKF domain-containing protein</fullName>
    </recommendedName>
</protein>
<evidence type="ECO:0000313" key="4">
    <source>
        <dbReference type="Proteomes" id="UP000193642"/>
    </source>
</evidence>
<dbReference type="AlphaFoldDB" id="A0A1Y2CJV7"/>
<proteinExistence type="predicted"/>
<organism evidence="3 4">
    <name type="scientific">Rhizoclosmatium globosum</name>
    <dbReference type="NCBI Taxonomy" id="329046"/>
    <lineage>
        <taxon>Eukaryota</taxon>
        <taxon>Fungi</taxon>
        <taxon>Fungi incertae sedis</taxon>
        <taxon>Chytridiomycota</taxon>
        <taxon>Chytridiomycota incertae sedis</taxon>
        <taxon>Chytridiomycetes</taxon>
        <taxon>Chytridiales</taxon>
        <taxon>Chytriomycetaceae</taxon>
        <taxon>Rhizoclosmatium</taxon>
    </lineage>
</organism>
<feature type="compositionally biased region" description="Basic residues" evidence="1">
    <location>
        <begin position="25"/>
        <end position="38"/>
    </location>
</feature>
<accession>A0A1Y2CJV7</accession>
<dbReference type="OrthoDB" id="10261563at2759"/>
<evidence type="ECO:0000256" key="1">
    <source>
        <dbReference type="SAM" id="MobiDB-lite"/>
    </source>
</evidence>
<dbReference type="PANTHER" id="PTHR22306:SF2">
    <property type="entry name" value="CHROMOSOME 7 OPEN READING FRAME 50"/>
    <property type="match status" value="1"/>
</dbReference>
<name>A0A1Y2CJV7_9FUNG</name>
<evidence type="ECO:0000259" key="2">
    <source>
        <dbReference type="Pfam" id="PF10180"/>
    </source>
</evidence>
<comment type="caution">
    <text evidence="3">The sequence shown here is derived from an EMBL/GenBank/DDBJ whole genome shotgun (WGS) entry which is preliminary data.</text>
</comment>
<dbReference type="EMBL" id="MCGO01000014">
    <property type="protein sequence ID" value="ORY47227.1"/>
    <property type="molecule type" value="Genomic_DNA"/>
</dbReference>
<reference evidence="3 4" key="1">
    <citation type="submission" date="2016-07" db="EMBL/GenBank/DDBJ databases">
        <title>Pervasive Adenine N6-methylation of Active Genes in Fungi.</title>
        <authorList>
            <consortium name="DOE Joint Genome Institute"/>
            <person name="Mondo S.J."/>
            <person name="Dannebaum R.O."/>
            <person name="Kuo R.C."/>
            <person name="Labutti K."/>
            <person name="Haridas S."/>
            <person name="Kuo A."/>
            <person name="Salamov A."/>
            <person name="Ahrendt S.R."/>
            <person name="Lipzen A."/>
            <person name="Sullivan W."/>
            <person name="Andreopoulos W.B."/>
            <person name="Clum A."/>
            <person name="Lindquist E."/>
            <person name="Daum C."/>
            <person name="Ramamoorthy G.K."/>
            <person name="Gryganskyi A."/>
            <person name="Culley D."/>
            <person name="Magnuson J.K."/>
            <person name="James T.Y."/>
            <person name="O'Malley M.A."/>
            <person name="Stajich J.E."/>
            <person name="Spatafora J.W."/>
            <person name="Visel A."/>
            <person name="Grigoriev I.V."/>
        </authorList>
    </citation>
    <scope>NUCLEOTIDE SEQUENCE [LARGE SCALE GENOMIC DNA]</scope>
    <source>
        <strain evidence="3 4">JEL800</strain>
    </source>
</reference>